<dbReference type="InterPro" id="IPR036237">
    <property type="entry name" value="Xyl_isomerase-like_sf"/>
</dbReference>
<comment type="caution">
    <text evidence="2">The sequence shown here is derived from an EMBL/GenBank/DDBJ whole genome shotgun (WGS) entry which is preliminary data.</text>
</comment>
<dbReference type="Proteomes" id="UP001489004">
    <property type="component" value="Unassembled WGS sequence"/>
</dbReference>
<name>A0AAW1Q891_9CHLO</name>
<gene>
    <name evidence="2" type="ORF">WJX72_008314</name>
</gene>
<dbReference type="AlphaFoldDB" id="A0AAW1Q891"/>
<reference evidence="2 3" key="1">
    <citation type="journal article" date="2024" name="Nat. Commun.">
        <title>Phylogenomics reveals the evolutionary origins of lichenization in chlorophyte algae.</title>
        <authorList>
            <person name="Puginier C."/>
            <person name="Libourel C."/>
            <person name="Otte J."/>
            <person name="Skaloud P."/>
            <person name="Haon M."/>
            <person name="Grisel S."/>
            <person name="Petersen M."/>
            <person name="Berrin J.G."/>
            <person name="Delaux P.M."/>
            <person name="Dal Grande F."/>
            <person name="Keller J."/>
        </authorList>
    </citation>
    <scope>NUCLEOTIDE SEQUENCE [LARGE SCALE GENOMIC DNA]</scope>
    <source>
        <strain evidence="2 3">SAG 2043</strain>
    </source>
</reference>
<feature type="region of interest" description="Disordered" evidence="1">
    <location>
        <begin position="310"/>
        <end position="331"/>
    </location>
</feature>
<accession>A0AAW1Q891</accession>
<organism evidence="2 3">
    <name type="scientific">[Myrmecia] bisecta</name>
    <dbReference type="NCBI Taxonomy" id="41462"/>
    <lineage>
        <taxon>Eukaryota</taxon>
        <taxon>Viridiplantae</taxon>
        <taxon>Chlorophyta</taxon>
        <taxon>core chlorophytes</taxon>
        <taxon>Trebouxiophyceae</taxon>
        <taxon>Trebouxiales</taxon>
        <taxon>Trebouxiaceae</taxon>
        <taxon>Myrmecia</taxon>
    </lineage>
</organism>
<protein>
    <recommendedName>
        <fullName evidence="4">Xylose isomerase</fullName>
    </recommendedName>
</protein>
<evidence type="ECO:0000313" key="3">
    <source>
        <dbReference type="Proteomes" id="UP001489004"/>
    </source>
</evidence>
<dbReference type="SUPFAM" id="SSF51658">
    <property type="entry name" value="Xylose isomerase-like"/>
    <property type="match status" value="1"/>
</dbReference>
<sequence length="331" mass="36725">MKLNLFKSLWGVVTADGGRSSLKQAVLRLKEQGYAGVECSVKLAHALNKQGQFTGLLKELGLSWIPIIYSSGPVNGWDPFLPSLDLLPIKHSDPVRHHLEGLQQQICDAQIIAGTGTPIPFFNAHSGHDSFEHGQSVQLMEACAALEASQGLTMVHEIHRGRICYSPWVVQRLLRDVPIKLVADYSHFMCVCEASPDDELLSASISSMATHIHHIHGRIGYENGPQVNDPRGPEWAQYVDVYVHWWEQIWTTQHRQHRASSTSLTPEFGPPPYQQELPSTYQTSTGPVADIAQVNDWLAALVRQRFRAWEASQRSPPGSGPMIGPVTVHTA</sequence>
<proteinExistence type="predicted"/>
<keyword evidence="3" id="KW-1185">Reference proteome</keyword>
<evidence type="ECO:0008006" key="4">
    <source>
        <dbReference type="Google" id="ProtNLM"/>
    </source>
</evidence>
<evidence type="ECO:0000313" key="2">
    <source>
        <dbReference type="EMBL" id="KAK9818181.1"/>
    </source>
</evidence>
<dbReference type="Gene3D" id="3.20.20.150">
    <property type="entry name" value="Divalent-metal-dependent TIM barrel enzymes"/>
    <property type="match status" value="1"/>
</dbReference>
<dbReference type="EMBL" id="JALJOR010000004">
    <property type="protein sequence ID" value="KAK9818181.1"/>
    <property type="molecule type" value="Genomic_DNA"/>
</dbReference>
<evidence type="ECO:0000256" key="1">
    <source>
        <dbReference type="SAM" id="MobiDB-lite"/>
    </source>
</evidence>